<reference evidence="1" key="1">
    <citation type="submission" date="2025-08" db="UniProtKB">
        <authorList>
            <consortium name="Ensembl"/>
        </authorList>
    </citation>
    <scope>IDENTIFICATION</scope>
</reference>
<organism evidence="1 2">
    <name type="scientific">Buteo japonicus</name>
    <dbReference type="NCBI Taxonomy" id="224669"/>
    <lineage>
        <taxon>Eukaryota</taxon>
        <taxon>Metazoa</taxon>
        <taxon>Chordata</taxon>
        <taxon>Craniata</taxon>
        <taxon>Vertebrata</taxon>
        <taxon>Euteleostomi</taxon>
        <taxon>Archelosauria</taxon>
        <taxon>Archosauria</taxon>
        <taxon>Dinosauria</taxon>
        <taxon>Saurischia</taxon>
        <taxon>Theropoda</taxon>
        <taxon>Coelurosauria</taxon>
        <taxon>Aves</taxon>
        <taxon>Neognathae</taxon>
        <taxon>Neoaves</taxon>
        <taxon>Telluraves</taxon>
        <taxon>Accipitrimorphae</taxon>
        <taxon>Accipitriformes</taxon>
        <taxon>Accipitridae</taxon>
        <taxon>Accipitrinae</taxon>
        <taxon>Buteo</taxon>
    </lineage>
</organism>
<dbReference type="Proteomes" id="UP000694555">
    <property type="component" value="Unplaced"/>
</dbReference>
<dbReference type="GO" id="GO:0030170">
    <property type="term" value="F:pyridoxal phosphate binding"/>
    <property type="evidence" value="ECO:0007669"/>
    <property type="project" value="TreeGrafter"/>
</dbReference>
<evidence type="ECO:0008006" key="3">
    <source>
        <dbReference type="Google" id="ProtNLM"/>
    </source>
</evidence>
<keyword evidence="2" id="KW-1185">Reference proteome</keyword>
<dbReference type="Gene3D" id="3.40.50.1100">
    <property type="match status" value="2"/>
</dbReference>
<dbReference type="GO" id="GO:0009071">
    <property type="term" value="P:serine family amino acid catabolic process"/>
    <property type="evidence" value="ECO:0007669"/>
    <property type="project" value="TreeGrafter"/>
</dbReference>
<dbReference type="AlphaFoldDB" id="A0A8C0AQU1"/>
<dbReference type="InterPro" id="IPR051166">
    <property type="entry name" value="Threonine_Synthase"/>
</dbReference>
<dbReference type="PANTHER" id="PTHR42690">
    <property type="entry name" value="THREONINE SYNTHASE FAMILY MEMBER"/>
    <property type="match status" value="1"/>
</dbReference>
<dbReference type="PANTHER" id="PTHR42690:SF1">
    <property type="entry name" value="THREONINE SYNTHASE-LIKE 2"/>
    <property type="match status" value="1"/>
</dbReference>
<protein>
    <recommendedName>
        <fullName evidence="3">Threonine synthase-like 2</fullName>
    </recommendedName>
</protein>
<reference evidence="1" key="2">
    <citation type="submission" date="2025-09" db="UniProtKB">
        <authorList>
            <consortium name="Ensembl"/>
        </authorList>
    </citation>
    <scope>IDENTIFICATION</scope>
</reference>
<dbReference type="InterPro" id="IPR036052">
    <property type="entry name" value="TrpB-like_PALP_sf"/>
</dbReference>
<dbReference type="GO" id="GO:0046360">
    <property type="term" value="P:2-oxobutyrate biosynthetic process"/>
    <property type="evidence" value="ECO:0007669"/>
    <property type="project" value="TreeGrafter"/>
</dbReference>
<accession>A0A8C0AQU1</accession>
<dbReference type="Ensembl" id="ENSBJAT00000005919.1">
    <property type="protein sequence ID" value="ENSBJAP00000005748.1"/>
    <property type="gene ID" value="ENSBJAG00000004138.1"/>
</dbReference>
<dbReference type="FunFam" id="3.40.50.1100:FF:000047">
    <property type="entry name" value="Threonine synthase like 2"/>
    <property type="match status" value="1"/>
</dbReference>
<sequence length="227" mass="25130">MDIFVVLPKGFCTEIQELQMTTVIEDNVHVFAAHGNSDEIDEPIKELFADVDFARKYNLMSLNSVNWSRIMVQIAHHFYAYFQCAPSLDTTPLPMVEIVVPTGGGGNITAGCIAQKMGLPIQLVAVVNSNDIIHRTVQHGDFSLSESVKSTLASAMDIQEPYNMERILWLLLGSDSRLTKMLMERFSVSKSLKLPEDLHRKHAPVLLSSSLRSQISGCSAPSWPGSP</sequence>
<evidence type="ECO:0000313" key="1">
    <source>
        <dbReference type="Ensembl" id="ENSBJAP00000005748.1"/>
    </source>
</evidence>
<dbReference type="SUPFAM" id="SSF53686">
    <property type="entry name" value="Tryptophan synthase beta subunit-like PLP-dependent enzymes"/>
    <property type="match status" value="1"/>
</dbReference>
<evidence type="ECO:0000313" key="2">
    <source>
        <dbReference type="Proteomes" id="UP000694555"/>
    </source>
</evidence>
<proteinExistence type="predicted"/>
<name>A0A8C0AQU1_9AVES</name>